<reference evidence="2 3" key="1">
    <citation type="submission" date="2020-04" db="EMBL/GenBank/DDBJ databases">
        <title>Knoellia sp. isolate from air conditioner.</title>
        <authorList>
            <person name="Chea S."/>
            <person name="Kim D.-U."/>
        </authorList>
    </citation>
    <scope>NUCLEOTIDE SEQUENCE [LARGE SCALE GENOMIC DNA]</scope>
    <source>
        <strain evidence="2 3">DB2414S</strain>
    </source>
</reference>
<feature type="signal peptide" evidence="1">
    <location>
        <begin position="1"/>
        <end position="23"/>
    </location>
</feature>
<dbReference type="EMBL" id="JABEPQ010000001">
    <property type="protein sequence ID" value="NNM44791.1"/>
    <property type="molecule type" value="Genomic_DNA"/>
</dbReference>
<dbReference type="AlphaFoldDB" id="A0A849HF00"/>
<accession>A0A849HF00</accession>
<dbReference type="RefSeq" id="WP_171241907.1">
    <property type="nucleotide sequence ID" value="NZ_JABEPQ010000001.1"/>
</dbReference>
<organism evidence="2 3">
    <name type="scientific">Knoellia koreensis</name>
    <dbReference type="NCBI Taxonomy" id="2730921"/>
    <lineage>
        <taxon>Bacteria</taxon>
        <taxon>Bacillati</taxon>
        <taxon>Actinomycetota</taxon>
        <taxon>Actinomycetes</taxon>
        <taxon>Micrococcales</taxon>
        <taxon>Intrasporangiaceae</taxon>
        <taxon>Knoellia</taxon>
    </lineage>
</organism>
<comment type="caution">
    <text evidence="2">The sequence shown here is derived from an EMBL/GenBank/DDBJ whole genome shotgun (WGS) entry which is preliminary data.</text>
</comment>
<evidence type="ECO:0000313" key="2">
    <source>
        <dbReference type="EMBL" id="NNM44791.1"/>
    </source>
</evidence>
<feature type="chain" id="PRO_5032747397" description="Lipoprotein" evidence="1">
    <location>
        <begin position="24"/>
        <end position="148"/>
    </location>
</feature>
<evidence type="ECO:0000256" key="1">
    <source>
        <dbReference type="SAM" id="SignalP"/>
    </source>
</evidence>
<gene>
    <name evidence="2" type="ORF">HJG52_02090</name>
</gene>
<proteinExistence type="predicted"/>
<sequence length="148" mass="15081">MRRVGVGAATVVVLALTGCTADAPDIPDVPTSTTNAPEAKFPLAIQELSAKDGRIQTLNVQEDGVVLANGSKPGEQISCQLGAADLAVLKAAGVRVSDDDGSQTFDGPLTVTFEGVPVDDPRLAEAKPVIAGLVAELAGSESARKRCT</sequence>
<keyword evidence="3" id="KW-1185">Reference proteome</keyword>
<evidence type="ECO:0000313" key="3">
    <source>
        <dbReference type="Proteomes" id="UP000588586"/>
    </source>
</evidence>
<dbReference type="PROSITE" id="PS51257">
    <property type="entry name" value="PROKAR_LIPOPROTEIN"/>
    <property type="match status" value="1"/>
</dbReference>
<evidence type="ECO:0008006" key="4">
    <source>
        <dbReference type="Google" id="ProtNLM"/>
    </source>
</evidence>
<protein>
    <recommendedName>
        <fullName evidence="4">Lipoprotein</fullName>
    </recommendedName>
</protein>
<keyword evidence="1" id="KW-0732">Signal</keyword>
<name>A0A849HF00_9MICO</name>
<dbReference type="Proteomes" id="UP000588586">
    <property type="component" value="Unassembled WGS sequence"/>
</dbReference>